<feature type="domain" description="DUF7578" evidence="5">
    <location>
        <begin position="202"/>
        <end position="264"/>
    </location>
</feature>
<sequence length="572" mass="64850">MPQGGRWRRARLEMEGGRGQPAATRSGVEEARRPQWNMSSTIKDILLEGSANRHNMKLNGFIRDELGDEWVVERNGNVTMGNFVLRPTMFIQEEGLLGLITALPSYQELKILLEAITKLHLEGVVSLEDWRDYERKDTVTSFARRKIKRVFNQVLTEEKRAVREEEERLRQVAEERARWERQQIKFTISTNIKLVLFRGGVRVSNMRLNDFLTMELGGRGVVDTNRSVLLGEFFEDPARYIRDAGVLNEIQASAPYVRMGSDLRNEAIFDDDVNVLIENDVRTLLGWSLAAAAVKAGVRGVTKQFLDAALEEVRQSMTASATVVLEGLYESLYNATWHYVVEVSGGEKTGMDVREGKPAQSWTYKKVGMTLERDDGVEQSGAAPPRLMVLTSEKGWPYSWAGNKSIRDCYVNCEVDRVWQLVSSDVTEWFGTHCENDFTPRRHALIGTPGIGKSMATGSYLLYQLLHYDVKKLSMVAYVIGDQSFLFDKNTQTVTLYADIAKLEDFFGVECQRGVKGYVIYDVAKKGRNPSIFFLPSSWGMIVLSSPNEHNFKGWRKQQRAVPIIIVLTGLM</sequence>
<protein>
    <submittedName>
        <fullName evidence="6">Retrotransposon hot spot (RHS) protein, putative</fullName>
    </submittedName>
</protein>
<proteinExistence type="predicted"/>
<reference evidence="6 7" key="1">
    <citation type="journal article" date="2012" name="BMC Genomics">
        <title>Comparative genomic analysis of human infective Trypanosoma cruzi lineages with the bat-restricted subspecies T. cruzi marinkellei.</title>
        <authorList>
            <person name="Franzen O."/>
            <person name="Talavera-Lopez C."/>
            <person name="Ochaya S."/>
            <person name="Butler C.E."/>
            <person name="Messenger L.A."/>
            <person name="Lewis M.D."/>
            <person name="Llewellyn M.S."/>
            <person name="Marinkelle C.J."/>
            <person name="Tyler K.M."/>
            <person name="Miles M.A."/>
            <person name="Andersson B."/>
        </authorList>
    </citation>
    <scope>NUCLEOTIDE SEQUENCE [LARGE SCALE GENOMIC DNA]</scope>
    <source>
        <strain evidence="6 7">B7</strain>
    </source>
</reference>
<dbReference type="Pfam" id="PF20445">
    <property type="entry name" value="RHS_N"/>
    <property type="match status" value="1"/>
</dbReference>
<feature type="region of interest" description="Disordered" evidence="2">
    <location>
        <begin position="1"/>
        <end position="32"/>
    </location>
</feature>
<dbReference type="Proteomes" id="UP000007350">
    <property type="component" value="Unassembled WGS sequence"/>
</dbReference>
<feature type="domain" description="DUF7578" evidence="5">
    <location>
        <begin position="53"/>
        <end position="114"/>
    </location>
</feature>
<gene>
    <name evidence="6" type="ORF">MOQ_007451</name>
</gene>
<dbReference type="InterPro" id="IPR046835">
    <property type="entry name" value="RHS_N"/>
</dbReference>
<dbReference type="InterPro" id="IPR056000">
    <property type="entry name" value="DUF7578"/>
</dbReference>
<evidence type="ECO:0000313" key="7">
    <source>
        <dbReference type="Proteomes" id="UP000007350"/>
    </source>
</evidence>
<evidence type="ECO:0000256" key="2">
    <source>
        <dbReference type="SAM" id="MobiDB-lite"/>
    </source>
</evidence>
<comment type="caution">
    <text evidence="6">The sequence shown here is derived from an EMBL/GenBank/DDBJ whole genome shotgun (WGS) entry which is preliminary data.</text>
</comment>
<accession>K2MSY4</accession>
<name>K2MSY4_TRYCR</name>
<evidence type="ECO:0000259" key="4">
    <source>
        <dbReference type="Pfam" id="PF20445"/>
    </source>
</evidence>
<evidence type="ECO:0000256" key="1">
    <source>
        <dbReference type="SAM" id="Coils"/>
    </source>
</evidence>
<dbReference type="Pfam" id="PF07999">
    <property type="entry name" value="RHSP"/>
    <property type="match status" value="1"/>
</dbReference>
<feature type="domain" description="Retrotransposon hot spot protein,C-terminal" evidence="3">
    <location>
        <begin position="445"/>
        <end position="566"/>
    </location>
</feature>
<feature type="domain" description="Retrotransposon hot spot protein N-terminal" evidence="4">
    <location>
        <begin position="329"/>
        <end position="440"/>
    </location>
</feature>
<keyword evidence="1" id="KW-0175">Coiled coil</keyword>
<dbReference type="OrthoDB" id="2340858at2759"/>
<dbReference type="InterPro" id="IPR006518">
    <property type="entry name" value="Trypano_RHS"/>
</dbReference>
<dbReference type="AlphaFoldDB" id="K2MSY4"/>
<feature type="coiled-coil region" evidence="1">
    <location>
        <begin position="152"/>
        <end position="182"/>
    </location>
</feature>
<dbReference type="NCBIfam" id="TIGR01631">
    <property type="entry name" value="Trypano_RHS"/>
    <property type="match status" value="1"/>
</dbReference>
<dbReference type="InterPro" id="IPR046836">
    <property type="entry name" value="RHS_C"/>
</dbReference>
<organism evidence="6 7">
    <name type="scientific">Trypanosoma cruzi marinkellei</name>
    <dbReference type="NCBI Taxonomy" id="85056"/>
    <lineage>
        <taxon>Eukaryota</taxon>
        <taxon>Discoba</taxon>
        <taxon>Euglenozoa</taxon>
        <taxon>Kinetoplastea</taxon>
        <taxon>Metakinetoplastina</taxon>
        <taxon>Trypanosomatida</taxon>
        <taxon>Trypanosomatidae</taxon>
        <taxon>Trypanosoma</taxon>
        <taxon>Schizotrypanum</taxon>
    </lineage>
</organism>
<evidence type="ECO:0000313" key="6">
    <source>
        <dbReference type="EMBL" id="EKF28789.1"/>
    </source>
</evidence>
<evidence type="ECO:0000259" key="5">
    <source>
        <dbReference type="Pfam" id="PF24466"/>
    </source>
</evidence>
<dbReference type="Pfam" id="PF24466">
    <property type="entry name" value="DUF7578"/>
    <property type="match status" value="2"/>
</dbReference>
<keyword evidence="7" id="KW-1185">Reference proteome</keyword>
<dbReference type="EMBL" id="AHKC01014899">
    <property type="protein sequence ID" value="EKF28789.1"/>
    <property type="molecule type" value="Genomic_DNA"/>
</dbReference>
<evidence type="ECO:0000259" key="3">
    <source>
        <dbReference type="Pfam" id="PF07999"/>
    </source>
</evidence>